<reference evidence="1 2" key="1">
    <citation type="submission" date="2019-08" db="EMBL/GenBank/DDBJ databases">
        <title>In-depth cultivation of the pig gut microbiome towards novel bacterial diversity and tailored functional studies.</title>
        <authorList>
            <person name="Wylensek D."/>
            <person name="Hitch T.C.A."/>
            <person name="Clavel T."/>
        </authorList>
    </citation>
    <scope>NUCLEOTIDE SEQUENCE [LARGE SCALE GENOMIC DNA]</scope>
    <source>
        <strain evidence="1 2">CA-Schmier-601-WT-1</strain>
    </source>
</reference>
<dbReference type="RefSeq" id="WP_154433681.1">
    <property type="nucleotide sequence ID" value="NZ_VUNC01000001.1"/>
</dbReference>
<name>A0A6N7XPT6_9ACTN</name>
<dbReference type="NCBIfam" id="TIGR01484">
    <property type="entry name" value="HAD-SF-IIB"/>
    <property type="match status" value="1"/>
</dbReference>
<dbReference type="PANTHER" id="PTHR10000:SF25">
    <property type="entry name" value="PHOSPHATASE YKRA-RELATED"/>
    <property type="match status" value="1"/>
</dbReference>
<keyword evidence="1" id="KW-0378">Hydrolase</keyword>
<dbReference type="Gene3D" id="3.30.1240.10">
    <property type="match status" value="1"/>
</dbReference>
<dbReference type="GO" id="GO:0016791">
    <property type="term" value="F:phosphatase activity"/>
    <property type="evidence" value="ECO:0007669"/>
    <property type="project" value="UniProtKB-ARBA"/>
</dbReference>
<dbReference type="InterPro" id="IPR006379">
    <property type="entry name" value="HAD-SF_hydro_IIB"/>
</dbReference>
<dbReference type="EMBL" id="VUNC01000001">
    <property type="protein sequence ID" value="MST71949.1"/>
    <property type="molecule type" value="Genomic_DNA"/>
</dbReference>
<dbReference type="SFLD" id="SFLDS00003">
    <property type="entry name" value="Haloacid_Dehalogenase"/>
    <property type="match status" value="1"/>
</dbReference>
<dbReference type="SUPFAM" id="SSF56784">
    <property type="entry name" value="HAD-like"/>
    <property type="match status" value="1"/>
</dbReference>
<accession>A0A6N7XPT6</accession>
<dbReference type="Proteomes" id="UP000469325">
    <property type="component" value="Unassembled WGS sequence"/>
</dbReference>
<dbReference type="AlphaFoldDB" id="A0A6N7XPT6"/>
<dbReference type="Pfam" id="PF08282">
    <property type="entry name" value="Hydrolase_3"/>
    <property type="match status" value="1"/>
</dbReference>
<evidence type="ECO:0000313" key="2">
    <source>
        <dbReference type="Proteomes" id="UP000469325"/>
    </source>
</evidence>
<organism evidence="1 2">
    <name type="scientific">Olsenella porci</name>
    <dbReference type="NCBI Taxonomy" id="2652279"/>
    <lineage>
        <taxon>Bacteria</taxon>
        <taxon>Bacillati</taxon>
        <taxon>Actinomycetota</taxon>
        <taxon>Coriobacteriia</taxon>
        <taxon>Coriobacteriales</taxon>
        <taxon>Atopobiaceae</taxon>
        <taxon>Olsenella</taxon>
    </lineage>
</organism>
<dbReference type="InterPro" id="IPR000150">
    <property type="entry name" value="Cof"/>
</dbReference>
<dbReference type="InterPro" id="IPR036412">
    <property type="entry name" value="HAD-like_sf"/>
</dbReference>
<dbReference type="PANTHER" id="PTHR10000">
    <property type="entry name" value="PHOSPHOSERINE PHOSPHATASE"/>
    <property type="match status" value="1"/>
</dbReference>
<proteinExistence type="predicted"/>
<gene>
    <name evidence="1" type="ORF">FYJ68_02335</name>
</gene>
<dbReference type="InterPro" id="IPR023214">
    <property type="entry name" value="HAD_sf"/>
</dbReference>
<keyword evidence="2" id="KW-1185">Reference proteome</keyword>
<dbReference type="GO" id="GO:0005829">
    <property type="term" value="C:cytosol"/>
    <property type="evidence" value="ECO:0007669"/>
    <property type="project" value="TreeGrafter"/>
</dbReference>
<dbReference type="Gene3D" id="3.40.50.1000">
    <property type="entry name" value="HAD superfamily/HAD-like"/>
    <property type="match status" value="1"/>
</dbReference>
<dbReference type="SFLD" id="SFLDG01140">
    <property type="entry name" value="C2.B:_Phosphomannomutase_and_P"/>
    <property type="match status" value="1"/>
</dbReference>
<dbReference type="GO" id="GO:0000287">
    <property type="term" value="F:magnesium ion binding"/>
    <property type="evidence" value="ECO:0007669"/>
    <property type="project" value="TreeGrafter"/>
</dbReference>
<dbReference type="PROSITE" id="PS01229">
    <property type="entry name" value="COF_2"/>
    <property type="match status" value="1"/>
</dbReference>
<sequence length="267" mass="29393">MPLWNTPGEVKAAFFDADGTLISPSTNHRIPESTQVAISELRKEGVKCFLATGRPPYQCDEIPIDNFEGFILFNGQLVLTRDEILFSECLDPDDVATVVQQVHEGKYHCLFMERGRCYIDSHDGLVRSAEEFAGLTYEEGNIDQALHNDIYQLNVFLGPGETGVLTEATNSFKVTRWSPNFVDVFPRHGGKARAVRRVLELYGISPEDAIAFGDGGNDLEMFGTVGTSIAMGNGNPEVKEQADYVTDDIAQDGIYNACFKLGLIKGA</sequence>
<comment type="caution">
    <text evidence="1">The sequence shown here is derived from an EMBL/GenBank/DDBJ whole genome shotgun (WGS) entry which is preliminary data.</text>
</comment>
<dbReference type="NCBIfam" id="TIGR00099">
    <property type="entry name" value="Cof-subfamily"/>
    <property type="match status" value="1"/>
</dbReference>
<evidence type="ECO:0000313" key="1">
    <source>
        <dbReference type="EMBL" id="MST71949.1"/>
    </source>
</evidence>
<protein>
    <submittedName>
        <fullName evidence="1">Cof-type HAD-IIB family hydrolase</fullName>
    </submittedName>
</protein>